<evidence type="ECO:0000313" key="1">
    <source>
        <dbReference type="EMBL" id="QSB04796.1"/>
    </source>
</evidence>
<dbReference type="KEGG" id="nav:JQS30_13640"/>
<sequence length="58" mass="6719">MRWRVNSKRTLYQDQWVHGRTADIELPDGRHLDRRLIDAGDITSGTTMTALLYCCVPD</sequence>
<dbReference type="Proteomes" id="UP000662939">
    <property type="component" value="Chromosome"/>
</dbReference>
<evidence type="ECO:0000313" key="2">
    <source>
        <dbReference type="Proteomes" id="UP000662939"/>
    </source>
</evidence>
<accession>A0A895XQG4</accession>
<dbReference type="AlphaFoldDB" id="A0A895XQG4"/>
<keyword evidence="2" id="KW-1185">Reference proteome</keyword>
<gene>
    <name evidence="1" type="ORF">JQS30_13640</name>
</gene>
<proteinExistence type="predicted"/>
<name>A0A895XQG4_9ACTN</name>
<protein>
    <submittedName>
        <fullName evidence="1">Uncharacterized protein</fullName>
    </submittedName>
</protein>
<dbReference type="EMBL" id="CP070496">
    <property type="protein sequence ID" value="QSB04796.1"/>
    <property type="molecule type" value="Genomic_DNA"/>
</dbReference>
<reference evidence="1" key="1">
    <citation type="submission" date="2021-02" db="EMBL/GenBank/DDBJ databases">
        <title>Natronoglycomyces albus gen. nov., sp. nov, a haloalkaliphilic actinobacterium from a soda solonchak soil.</title>
        <authorList>
            <person name="Sorokin D.Y."/>
            <person name="Khijniak T.V."/>
            <person name="Zakharycheva A.P."/>
            <person name="Boueva O.V."/>
            <person name="Ariskina E.V."/>
            <person name="Hahnke R.L."/>
            <person name="Bunk B."/>
            <person name="Sproer C."/>
            <person name="Schumann P."/>
            <person name="Evtushenko L.I."/>
            <person name="Kublanov I.V."/>
        </authorList>
    </citation>
    <scope>NUCLEOTIDE SEQUENCE</scope>
    <source>
        <strain evidence="1">DSM 106290</strain>
    </source>
</reference>
<organism evidence="1 2">
    <name type="scientific">Natronoglycomyces albus</name>
    <dbReference type="NCBI Taxonomy" id="2811108"/>
    <lineage>
        <taxon>Bacteria</taxon>
        <taxon>Bacillati</taxon>
        <taxon>Actinomycetota</taxon>
        <taxon>Actinomycetes</taxon>
        <taxon>Glycomycetales</taxon>
        <taxon>Glycomycetaceae</taxon>
        <taxon>Natronoglycomyces</taxon>
    </lineage>
</organism>
<dbReference type="RefSeq" id="WP_213170795.1">
    <property type="nucleotide sequence ID" value="NZ_CP070496.1"/>
</dbReference>